<evidence type="ECO:0008006" key="5">
    <source>
        <dbReference type="Google" id="ProtNLM"/>
    </source>
</evidence>
<evidence type="ECO:0000256" key="1">
    <source>
        <dbReference type="SAM" id="MobiDB-lite"/>
    </source>
</evidence>
<evidence type="ECO:0000313" key="4">
    <source>
        <dbReference type="Proteomes" id="UP001231189"/>
    </source>
</evidence>
<organism evidence="2 4">
    <name type="scientific">Lolium multiflorum</name>
    <name type="common">Italian ryegrass</name>
    <name type="synonym">Lolium perenne subsp. multiflorum</name>
    <dbReference type="NCBI Taxonomy" id="4521"/>
    <lineage>
        <taxon>Eukaryota</taxon>
        <taxon>Viridiplantae</taxon>
        <taxon>Streptophyta</taxon>
        <taxon>Embryophyta</taxon>
        <taxon>Tracheophyta</taxon>
        <taxon>Spermatophyta</taxon>
        <taxon>Magnoliopsida</taxon>
        <taxon>Liliopsida</taxon>
        <taxon>Poales</taxon>
        <taxon>Poaceae</taxon>
        <taxon>BOP clade</taxon>
        <taxon>Pooideae</taxon>
        <taxon>Poodae</taxon>
        <taxon>Poeae</taxon>
        <taxon>Poeae Chloroplast Group 2 (Poeae type)</taxon>
        <taxon>Loliodinae</taxon>
        <taxon>Loliinae</taxon>
        <taxon>Lolium</taxon>
    </lineage>
</organism>
<gene>
    <name evidence="3" type="ORF">QYE76_015397</name>
    <name evidence="2" type="ORF">QYE76_038131</name>
</gene>
<evidence type="ECO:0000313" key="3">
    <source>
        <dbReference type="EMBL" id="KAK1698700.1"/>
    </source>
</evidence>
<protein>
    <recommendedName>
        <fullName evidence="5">SUEL-type lectin domain-containing protein</fullName>
    </recommendedName>
</protein>
<dbReference type="EMBL" id="JAUUTY010000001">
    <property type="protein sequence ID" value="KAK1698700.1"/>
    <property type="molecule type" value="Genomic_DNA"/>
</dbReference>
<dbReference type="Proteomes" id="UP001231189">
    <property type="component" value="Unassembled WGS sequence"/>
</dbReference>
<proteinExistence type="predicted"/>
<evidence type="ECO:0000313" key="2">
    <source>
        <dbReference type="EMBL" id="KAK1677283.1"/>
    </source>
</evidence>
<dbReference type="AlphaFoldDB" id="A0AAD8WTC3"/>
<comment type="caution">
    <text evidence="2">The sequence shown here is derived from an EMBL/GenBank/DDBJ whole genome shotgun (WGS) entry which is preliminary data.</text>
</comment>
<feature type="region of interest" description="Disordered" evidence="1">
    <location>
        <begin position="153"/>
        <end position="183"/>
    </location>
</feature>
<keyword evidence="4" id="KW-1185">Reference proteome</keyword>
<accession>A0AAD8WTC3</accession>
<dbReference type="EMBL" id="JAUUTY010000002">
    <property type="protein sequence ID" value="KAK1677283.1"/>
    <property type="molecule type" value="Genomic_DNA"/>
</dbReference>
<reference evidence="2" key="1">
    <citation type="submission" date="2023-07" db="EMBL/GenBank/DDBJ databases">
        <title>A chromosome-level genome assembly of Lolium multiflorum.</title>
        <authorList>
            <person name="Chen Y."/>
            <person name="Copetti D."/>
            <person name="Kolliker R."/>
            <person name="Studer B."/>
        </authorList>
    </citation>
    <scope>NUCLEOTIDE SEQUENCE</scope>
    <source>
        <strain evidence="2">02402/16</strain>
        <tissue evidence="2">Leaf</tissue>
    </source>
</reference>
<name>A0AAD8WTC3_LOLMU</name>
<sequence length="183" mass="20335">MPAAERDGRKSLTGRNEPSQRFYHVSWSFLKAGAETRMVLFEEASDDPSRVDFHTVADNLEDKCGAYEGGCESKAALTAFEAACVGKESCTVQHTEDFHAVARCDSGVLTVQAVCRGRRGRTRHHRRDRHSHLLRHQHHQALGAPDFHHLEVGSPLPPVDGGGDMPAPGRMQQWTRRRGARTS</sequence>